<evidence type="ECO:0008006" key="3">
    <source>
        <dbReference type="Google" id="ProtNLM"/>
    </source>
</evidence>
<dbReference type="GO" id="GO:0005737">
    <property type="term" value="C:cytoplasm"/>
    <property type="evidence" value="ECO:0007669"/>
    <property type="project" value="TreeGrafter"/>
</dbReference>
<comment type="caution">
    <text evidence="1">The sequence shown here is derived from an EMBL/GenBank/DDBJ whole genome shotgun (WGS) entry which is preliminary data.</text>
</comment>
<name>A0A243SB89_9ACTN</name>
<sequence length="321" mass="33815">MLKLLDATTIRDLTSVSDLAAVIGEAFVPARDGSNGFVRSAVQTPGGQLLFMPAAHGATLSVKLVSLFDGAPAQGLPSVQGLAVVFDAHSGQPLALMDATTLTELRTAAVTTLATDLLARRDARTLAVIGAGVQGRSHLEGLAGIRPWDSVRLHSRDMDKARRLAEWARSAGIEIELHDSVASATEDADVICTVTSATAPLFPDAFRPRPGAHISAVGAYGPTRRELPSRLVADASLFVESTDAVLREAGDILIPIAEGLLPPRPPMTELSAVLSKEHPGRASAEELTLFESVGIPTEDALVCDLLYQRAVQTHAGQEIPF</sequence>
<gene>
    <name evidence="1" type="ORF">CA983_01920</name>
</gene>
<keyword evidence="2" id="KW-1185">Reference proteome</keyword>
<dbReference type="Gene3D" id="3.40.50.720">
    <property type="entry name" value="NAD(P)-binding Rossmann-like Domain"/>
    <property type="match status" value="1"/>
</dbReference>
<organism evidence="1 2">
    <name type="scientific">Streptomyces swartbergensis</name>
    <dbReference type="NCBI Taxonomy" id="487165"/>
    <lineage>
        <taxon>Bacteria</taxon>
        <taxon>Bacillati</taxon>
        <taxon>Actinomycetota</taxon>
        <taxon>Actinomycetes</taxon>
        <taxon>Kitasatosporales</taxon>
        <taxon>Streptomycetaceae</taxon>
        <taxon>Streptomyces</taxon>
    </lineage>
</organism>
<dbReference type="RefSeq" id="WP_086599107.1">
    <property type="nucleotide sequence ID" value="NZ_NGFN01000005.1"/>
</dbReference>
<reference evidence="1 2" key="1">
    <citation type="submission" date="2017-05" db="EMBL/GenBank/DDBJ databases">
        <title>Biotechnological potential of actinobacteria isolated from South African environments.</title>
        <authorList>
            <person name="Le Roes-Hill M."/>
            <person name="Prins A."/>
            <person name="Durrell K.A."/>
        </authorList>
    </citation>
    <scope>NUCLEOTIDE SEQUENCE [LARGE SCALE GENOMIC DNA]</scope>
    <source>
        <strain evidence="1 2">HMC13</strain>
    </source>
</reference>
<dbReference type="InterPro" id="IPR023401">
    <property type="entry name" value="ODC_N"/>
</dbReference>
<dbReference type="PANTHER" id="PTHR13812">
    <property type="entry name" value="KETIMINE REDUCTASE MU-CRYSTALLIN"/>
    <property type="match status" value="1"/>
</dbReference>
<dbReference type="PANTHER" id="PTHR13812:SF19">
    <property type="entry name" value="KETIMINE REDUCTASE MU-CRYSTALLIN"/>
    <property type="match status" value="1"/>
</dbReference>
<dbReference type="InterPro" id="IPR003462">
    <property type="entry name" value="ODC_Mu_crystall"/>
</dbReference>
<dbReference type="SUPFAM" id="SSF51735">
    <property type="entry name" value="NAD(P)-binding Rossmann-fold domains"/>
    <property type="match status" value="1"/>
</dbReference>
<protein>
    <recommendedName>
        <fullName evidence="3">Ornithine cyclodeaminase</fullName>
    </recommendedName>
</protein>
<dbReference type="Proteomes" id="UP000195105">
    <property type="component" value="Unassembled WGS sequence"/>
</dbReference>
<dbReference type="EMBL" id="NGFN01000005">
    <property type="protein sequence ID" value="OUD04909.1"/>
    <property type="molecule type" value="Genomic_DNA"/>
</dbReference>
<dbReference type="AlphaFoldDB" id="A0A243SB89"/>
<dbReference type="InterPro" id="IPR036291">
    <property type="entry name" value="NAD(P)-bd_dom_sf"/>
</dbReference>
<accession>A0A243SB89</accession>
<proteinExistence type="predicted"/>
<dbReference type="Pfam" id="PF02423">
    <property type="entry name" value="OCD_Mu_crystall"/>
    <property type="match status" value="1"/>
</dbReference>
<dbReference type="Gene3D" id="3.30.1780.10">
    <property type="entry name" value="ornithine cyclodeaminase, domain 1"/>
    <property type="match status" value="1"/>
</dbReference>
<dbReference type="PIRSF" id="PIRSF001439">
    <property type="entry name" value="CryM"/>
    <property type="match status" value="1"/>
</dbReference>
<evidence type="ECO:0000313" key="2">
    <source>
        <dbReference type="Proteomes" id="UP000195105"/>
    </source>
</evidence>
<evidence type="ECO:0000313" key="1">
    <source>
        <dbReference type="EMBL" id="OUD04909.1"/>
    </source>
</evidence>